<evidence type="ECO:0000313" key="1">
    <source>
        <dbReference type="EMBL" id="EMY76044.1"/>
    </source>
</evidence>
<comment type="caution">
    <text evidence="1">The sequence shown here is derived from an EMBL/GenBank/DDBJ whole genome shotgun (WGS) entry which is preliminary data.</text>
</comment>
<sequence length="62" mass="7580">MKLRLIFQAERIVLRVAPINSTNVPRGLSRFYLRWVRIYLFYLPGIYRRIEVRGCDFLDYKN</sequence>
<dbReference type="STRING" id="1218598.LEP1GSC060_1927"/>
<organism evidence="1 2">
    <name type="scientific">Leptospira weilii serovar Ranarum str. ICFT</name>
    <dbReference type="NCBI Taxonomy" id="1218598"/>
    <lineage>
        <taxon>Bacteria</taxon>
        <taxon>Pseudomonadati</taxon>
        <taxon>Spirochaetota</taxon>
        <taxon>Spirochaetia</taxon>
        <taxon>Leptospirales</taxon>
        <taxon>Leptospiraceae</taxon>
        <taxon>Leptospira</taxon>
    </lineage>
</organism>
<accession>N1WFY9</accession>
<dbReference type="EMBL" id="AOHC02000055">
    <property type="protein sequence ID" value="EMY76044.1"/>
    <property type="molecule type" value="Genomic_DNA"/>
</dbReference>
<dbReference type="AlphaFoldDB" id="N1WFY9"/>
<reference evidence="1" key="1">
    <citation type="submission" date="2013-03" db="EMBL/GenBank/DDBJ databases">
        <authorList>
            <person name="Harkins D.M."/>
            <person name="Durkin A.S."/>
            <person name="Brinkac L.M."/>
            <person name="Haft D.H."/>
            <person name="Selengut J.D."/>
            <person name="Sanka R."/>
            <person name="DePew J."/>
            <person name="Purushe J."/>
            <person name="Hartskeerl R.A."/>
            <person name="Ahmed A."/>
            <person name="van der Linden H."/>
            <person name="Goris M.G.A."/>
            <person name="Vinetz J.M."/>
            <person name="Sutton G.G."/>
            <person name="Nierman W.C."/>
            <person name="Fouts D.E."/>
        </authorList>
    </citation>
    <scope>NUCLEOTIDE SEQUENCE [LARGE SCALE GENOMIC DNA]</scope>
    <source>
        <strain evidence="1">ICFT</strain>
    </source>
</reference>
<evidence type="ECO:0000313" key="2">
    <source>
        <dbReference type="Proteomes" id="UP000012313"/>
    </source>
</evidence>
<gene>
    <name evidence="1" type="ORF">LEP1GSC060_1927</name>
</gene>
<dbReference type="Proteomes" id="UP000012313">
    <property type="component" value="Unassembled WGS sequence"/>
</dbReference>
<proteinExistence type="predicted"/>
<name>N1WFY9_9LEPT</name>
<protein>
    <submittedName>
        <fullName evidence="1">Uncharacterized protein</fullName>
    </submittedName>
</protein>
<keyword evidence="2" id="KW-1185">Reference proteome</keyword>